<name>A0A177BWA0_9PLEO</name>
<feature type="compositionally biased region" description="Low complexity" evidence="1">
    <location>
        <begin position="73"/>
        <end position="83"/>
    </location>
</feature>
<feature type="compositionally biased region" description="Basic and acidic residues" evidence="1">
    <location>
        <begin position="52"/>
        <end position="63"/>
    </location>
</feature>
<dbReference type="RefSeq" id="XP_018029596.1">
    <property type="nucleotide sequence ID" value="XM_018186003.1"/>
</dbReference>
<accession>A0A177BWA0</accession>
<keyword evidence="3" id="KW-1185">Reference proteome</keyword>
<proteinExistence type="predicted"/>
<dbReference type="GeneID" id="28769489"/>
<protein>
    <submittedName>
        <fullName evidence="2">Uncharacterized protein</fullName>
    </submittedName>
</protein>
<feature type="compositionally biased region" description="Acidic residues" evidence="1">
    <location>
        <begin position="84"/>
        <end position="94"/>
    </location>
</feature>
<organism evidence="2 3">
    <name type="scientific">Paraphaeosphaeria sporulosa</name>
    <dbReference type="NCBI Taxonomy" id="1460663"/>
    <lineage>
        <taxon>Eukaryota</taxon>
        <taxon>Fungi</taxon>
        <taxon>Dikarya</taxon>
        <taxon>Ascomycota</taxon>
        <taxon>Pezizomycotina</taxon>
        <taxon>Dothideomycetes</taxon>
        <taxon>Pleosporomycetidae</taxon>
        <taxon>Pleosporales</taxon>
        <taxon>Massarineae</taxon>
        <taxon>Didymosphaeriaceae</taxon>
        <taxon>Paraphaeosphaeria</taxon>
    </lineage>
</organism>
<evidence type="ECO:0000313" key="2">
    <source>
        <dbReference type="EMBL" id="OAF99230.1"/>
    </source>
</evidence>
<feature type="region of interest" description="Disordered" evidence="1">
    <location>
        <begin position="49"/>
        <end position="143"/>
    </location>
</feature>
<dbReference type="AlphaFoldDB" id="A0A177BWA0"/>
<evidence type="ECO:0000256" key="1">
    <source>
        <dbReference type="SAM" id="MobiDB-lite"/>
    </source>
</evidence>
<dbReference type="EMBL" id="KV441562">
    <property type="protein sequence ID" value="OAF99230.1"/>
    <property type="molecule type" value="Genomic_DNA"/>
</dbReference>
<evidence type="ECO:0000313" key="3">
    <source>
        <dbReference type="Proteomes" id="UP000077069"/>
    </source>
</evidence>
<reference evidence="2 3" key="1">
    <citation type="submission" date="2016-05" db="EMBL/GenBank/DDBJ databases">
        <title>Comparative analysis of secretome profiles of manganese(II)-oxidizing ascomycete fungi.</title>
        <authorList>
            <consortium name="DOE Joint Genome Institute"/>
            <person name="Zeiner C.A."/>
            <person name="Purvine S.O."/>
            <person name="Zink E.M."/>
            <person name="Wu S."/>
            <person name="Pasa-Tolic L."/>
            <person name="Chaput D.L."/>
            <person name="Haridas S."/>
            <person name="Grigoriev I.V."/>
            <person name="Santelli C.M."/>
            <person name="Hansel C.M."/>
        </authorList>
    </citation>
    <scope>NUCLEOTIDE SEQUENCE [LARGE SCALE GENOMIC DNA]</scope>
    <source>
        <strain evidence="2 3">AP3s5-JAC2a</strain>
    </source>
</reference>
<dbReference type="InParanoid" id="A0A177BWA0"/>
<gene>
    <name evidence="2" type="ORF">CC84DRAFT_388738</name>
</gene>
<dbReference type="Proteomes" id="UP000077069">
    <property type="component" value="Unassembled WGS sequence"/>
</dbReference>
<sequence>MGIWSNLANMHRRVPSDAATLNPPPKLTPFLSKTLYILRLYKLTEVPTVDSNEDKQEERHMVEDADGGDEGSGSEPGDDPSSADSDDDSSESESEADKGKHNKKRQAKQALRSSPPAKRRKTKSASPKRASPKALAKSAMSKRVVRQHQQMACPEVYTTLYAANSAACELQVEIMNEHTLLVEAARASNAGGLRRKLMGLVEKKGEERYWHNEFPFGLVGAKMEISVEPVTVCGPRNV</sequence>
<dbReference type="OrthoDB" id="3785701at2759"/>